<keyword evidence="7" id="KW-1185">Reference proteome</keyword>
<comment type="caution">
    <text evidence="6">The sequence shown here is derived from an EMBL/GenBank/DDBJ whole genome shotgun (WGS) entry which is preliminary data.</text>
</comment>
<feature type="transmembrane region" description="Helical" evidence="4">
    <location>
        <begin position="213"/>
        <end position="233"/>
    </location>
</feature>
<dbReference type="InterPro" id="IPR011701">
    <property type="entry name" value="MFS"/>
</dbReference>
<feature type="transmembrane region" description="Helical" evidence="4">
    <location>
        <begin position="69"/>
        <end position="90"/>
    </location>
</feature>
<evidence type="ECO:0000259" key="5">
    <source>
        <dbReference type="PROSITE" id="PS50850"/>
    </source>
</evidence>
<dbReference type="Pfam" id="PF07690">
    <property type="entry name" value="MFS_1"/>
    <property type="match status" value="1"/>
</dbReference>
<dbReference type="Gene3D" id="1.20.1250.20">
    <property type="entry name" value="MFS general substrate transporter like domains"/>
    <property type="match status" value="2"/>
</dbReference>
<feature type="transmembrane region" description="Helical" evidence="4">
    <location>
        <begin position="276"/>
        <end position="295"/>
    </location>
</feature>
<organism evidence="6 7">
    <name type="scientific">Pseudomonas matsuisoli</name>
    <dbReference type="NCBI Taxonomy" id="1515666"/>
    <lineage>
        <taxon>Bacteria</taxon>
        <taxon>Pseudomonadati</taxon>
        <taxon>Pseudomonadota</taxon>
        <taxon>Gammaproteobacteria</taxon>
        <taxon>Pseudomonadales</taxon>
        <taxon>Pseudomonadaceae</taxon>
        <taxon>Pseudomonas</taxon>
    </lineage>
</organism>
<gene>
    <name evidence="6" type="ORF">GCM10009304_25540</name>
</gene>
<dbReference type="AlphaFoldDB" id="A0A917PXZ0"/>
<keyword evidence="2 4" id="KW-1133">Transmembrane helix</keyword>
<evidence type="ECO:0000313" key="7">
    <source>
        <dbReference type="Proteomes" id="UP000635983"/>
    </source>
</evidence>
<dbReference type="PANTHER" id="PTHR23527:SF1">
    <property type="entry name" value="BLL3282 PROTEIN"/>
    <property type="match status" value="1"/>
</dbReference>
<feature type="transmembrane region" description="Helical" evidence="4">
    <location>
        <begin position="335"/>
        <end position="357"/>
    </location>
</feature>
<dbReference type="PROSITE" id="PS50850">
    <property type="entry name" value="MFS"/>
    <property type="match status" value="1"/>
</dbReference>
<evidence type="ECO:0000256" key="3">
    <source>
        <dbReference type="ARBA" id="ARBA00023136"/>
    </source>
</evidence>
<feature type="transmembrane region" description="Helical" evidence="4">
    <location>
        <begin position="156"/>
        <end position="176"/>
    </location>
</feature>
<keyword evidence="3 4" id="KW-0472">Membrane</keyword>
<feature type="transmembrane region" description="Helical" evidence="4">
    <location>
        <begin position="36"/>
        <end position="57"/>
    </location>
</feature>
<feature type="transmembrane region" description="Helical" evidence="4">
    <location>
        <begin position="301"/>
        <end position="323"/>
    </location>
</feature>
<accession>A0A917PXZ0</accession>
<sequence>MNASLGPLVITLAIQALVSMASFTLPVLAPEAARSIGSSASLVGLYVALIYLAAMISSLLSGRWIPRLGAIRVSQICLLSAAAGLAFAAIGTLPTMAISAVLLGAGYGPVTPASSHILARTTPANRMGFMFSLKQTGVPLGGVLAGALVPSLVNGFGWQGAVLVVGLACVVMAGIAQTTRADLDSDRRPDFRATNNPFQPLALIFAHPSIRNLALCSFVFGAMQLCLTTYLVTYLTHSYGLALVTAGLVLSLAQGGGMVGRLLWGWVGDRWLAPRRLLPLLAMAMALSSLATAAFTPSWPLAIVVLVSIFFGATAIGWNGIYLAEVARLAPAGSAGQYTGGTLFFTYFGVVAGPPTFALLTESSGSLALGYGVFGALLLVIGLMLARIAMRPVAPN</sequence>
<feature type="transmembrane region" description="Helical" evidence="4">
    <location>
        <begin position="239"/>
        <end position="264"/>
    </location>
</feature>
<name>A0A917PXZ0_9PSED</name>
<dbReference type="InterPro" id="IPR020846">
    <property type="entry name" value="MFS_dom"/>
</dbReference>
<dbReference type="RefSeq" id="WP_188983618.1">
    <property type="nucleotide sequence ID" value="NZ_BMPO01000005.1"/>
</dbReference>
<keyword evidence="1 4" id="KW-0812">Transmembrane</keyword>
<dbReference type="GO" id="GO:0022857">
    <property type="term" value="F:transmembrane transporter activity"/>
    <property type="evidence" value="ECO:0007669"/>
    <property type="project" value="InterPro"/>
</dbReference>
<evidence type="ECO:0000256" key="1">
    <source>
        <dbReference type="ARBA" id="ARBA00022692"/>
    </source>
</evidence>
<feature type="domain" description="Major facilitator superfamily (MFS) profile" evidence="5">
    <location>
        <begin position="1"/>
        <end position="394"/>
    </location>
</feature>
<evidence type="ECO:0000313" key="6">
    <source>
        <dbReference type="EMBL" id="GGJ98596.1"/>
    </source>
</evidence>
<feature type="transmembrane region" description="Helical" evidence="4">
    <location>
        <begin position="369"/>
        <end position="390"/>
    </location>
</feature>
<dbReference type="InterPro" id="IPR036259">
    <property type="entry name" value="MFS_trans_sf"/>
</dbReference>
<protein>
    <submittedName>
        <fullName evidence="6">MFS transporter</fullName>
    </submittedName>
</protein>
<proteinExistence type="predicted"/>
<reference evidence="6" key="2">
    <citation type="submission" date="2020-09" db="EMBL/GenBank/DDBJ databases">
        <authorList>
            <person name="Sun Q."/>
            <person name="Ohkuma M."/>
        </authorList>
    </citation>
    <scope>NUCLEOTIDE SEQUENCE</scope>
    <source>
        <strain evidence="6">JCM 30078</strain>
    </source>
</reference>
<reference evidence="6" key="1">
    <citation type="journal article" date="2014" name="Int. J. Syst. Evol. Microbiol.">
        <title>Complete genome sequence of Corynebacterium casei LMG S-19264T (=DSM 44701T), isolated from a smear-ripened cheese.</title>
        <authorList>
            <consortium name="US DOE Joint Genome Institute (JGI-PGF)"/>
            <person name="Walter F."/>
            <person name="Albersmeier A."/>
            <person name="Kalinowski J."/>
            <person name="Ruckert C."/>
        </authorList>
    </citation>
    <scope>NUCLEOTIDE SEQUENCE</scope>
    <source>
        <strain evidence="6">JCM 30078</strain>
    </source>
</reference>
<dbReference type="InterPro" id="IPR052952">
    <property type="entry name" value="MFS-Transporter"/>
</dbReference>
<dbReference type="EMBL" id="BMPO01000005">
    <property type="protein sequence ID" value="GGJ98596.1"/>
    <property type="molecule type" value="Genomic_DNA"/>
</dbReference>
<dbReference type="Proteomes" id="UP000635983">
    <property type="component" value="Unassembled WGS sequence"/>
</dbReference>
<evidence type="ECO:0000256" key="2">
    <source>
        <dbReference type="ARBA" id="ARBA00022989"/>
    </source>
</evidence>
<dbReference type="PANTHER" id="PTHR23527">
    <property type="entry name" value="BLL3282 PROTEIN"/>
    <property type="match status" value="1"/>
</dbReference>
<dbReference type="SUPFAM" id="SSF103473">
    <property type="entry name" value="MFS general substrate transporter"/>
    <property type="match status" value="1"/>
</dbReference>
<evidence type="ECO:0000256" key="4">
    <source>
        <dbReference type="SAM" id="Phobius"/>
    </source>
</evidence>